<evidence type="ECO:0000313" key="2">
    <source>
        <dbReference type="EMBL" id="AIF72057.1"/>
    </source>
</evidence>
<proteinExistence type="predicted"/>
<evidence type="ECO:0000313" key="3">
    <source>
        <dbReference type="Proteomes" id="UP000028561"/>
    </source>
</evidence>
<feature type="region of interest" description="Disordered" evidence="1">
    <location>
        <begin position="144"/>
        <end position="172"/>
    </location>
</feature>
<organism evidence="2 3">
    <name type="scientific">Bacillus phage Riley</name>
    <dbReference type="NCBI Taxonomy" id="1486662"/>
    <lineage>
        <taxon>Viruses</taxon>
        <taxon>Duplodnaviria</taxon>
        <taxon>Heunggongvirae</taxon>
        <taxon>Uroviricota</taxon>
        <taxon>Caudoviricetes</taxon>
        <taxon>Herelleviridae</taxon>
        <taxon>Bastillevirinae</taxon>
        <taxon>Bequatrovirus</taxon>
        <taxon>Bequatrovirus riley</taxon>
    </lineage>
</organism>
<feature type="region of interest" description="Disordered" evidence="1">
    <location>
        <begin position="1"/>
        <end position="30"/>
    </location>
</feature>
<feature type="compositionally biased region" description="Basic residues" evidence="1">
    <location>
        <begin position="161"/>
        <end position="172"/>
    </location>
</feature>
<name>A0A075LZV4_9CAUD</name>
<protein>
    <submittedName>
        <fullName evidence="2">Uncharacterized protein</fullName>
    </submittedName>
</protein>
<accession>A0A075LZV4</accession>
<dbReference type="KEGG" id="vg:20283168"/>
<dbReference type="Proteomes" id="UP000028561">
    <property type="component" value="Segment"/>
</dbReference>
<sequence>MAKENSARRSISRGVNARGDGTKNLNNNGADAYNNALKKKEGKYKPSFVETYDNLTERELGLKLEYAKDLLSKHLGVTRELIKLETKRSKKVTTLTSLDEVYYVKVGTTILGKMSIRTQRTWKSTSLLFVYQEKQVMAQEGKGAFSKTNVKTKSKGVIGHDKRKSYNKNKRK</sequence>
<keyword evidence="3" id="KW-1185">Reference proteome</keyword>
<evidence type="ECO:0000256" key="1">
    <source>
        <dbReference type="SAM" id="MobiDB-lite"/>
    </source>
</evidence>
<dbReference type="EMBL" id="KJ489402">
    <property type="protein sequence ID" value="AIF72057.1"/>
    <property type="molecule type" value="Genomic_DNA"/>
</dbReference>
<dbReference type="RefSeq" id="YP_009055946.1">
    <property type="nucleotide sequence ID" value="NC_024788.1"/>
</dbReference>
<reference evidence="3" key="1">
    <citation type="submission" date="2014-09" db="EMBL/GenBank/DDBJ databases">
        <title>Genomic characterization and comparison of seven Myoviridae bacteriophage infecting Bacillus thuringiensis.</title>
        <authorList>
            <person name="Sauder A.B."/>
            <person name="McKenzie Q.R."/>
            <person name="Temple L.M."/>
            <person name="Alexis B.K."/>
            <person name="Al-Atrache Z."/>
            <person name="Lewis L.O."/>
            <person name="Loesser-Casey K.E."/>
            <person name="Mitchell K.J."/>
        </authorList>
    </citation>
    <scope>NUCLEOTIDE SEQUENCE [LARGE SCALE GENOMIC DNA]</scope>
</reference>
<dbReference type="GeneID" id="20283168"/>
<reference evidence="2 3" key="2">
    <citation type="journal article" date="2016" name="Virology (Lond)">
        <title>Genomic characterization and comparison of seven Myoviridae bacteriophage infecting Bacillus thuringiensis.</title>
        <authorList>
            <person name="Sauder A.B."/>
            <person name="Quinn M.R."/>
            <person name="Brouillette A."/>
            <person name="Caruso S."/>
            <person name="Cresawn S."/>
            <person name="Erill I."/>
            <person name="Lewis L."/>
            <person name="Loesser-Casey K."/>
            <person name="Pate M."/>
            <person name="Scott C."/>
            <person name="Stockwell S."/>
            <person name="Temple L."/>
        </authorList>
    </citation>
    <scope>NUCLEOTIDE SEQUENCE [LARGE SCALE GENOMIC DNA]</scope>
</reference>